<evidence type="ECO:0000313" key="9">
    <source>
        <dbReference type="Proteomes" id="UP000244940"/>
    </source>
</evidence>
<keyword evidence="4" id="KW-0378">Hydrolase</keyword>
<evidence type="ECO:0000256" key="2">
    <source>
        <dbReference type="ARBA" id="ARBA00022722"/>
    </source>
</evidence>
<dbReference type="InterPro" id="IPR013551">
    <property type="entry name" value="YicC-like_C"/>
</dbReference>
<dbReference type="PANTHER" id="PTHR30636:SF3">
    <property type="entry name" value="UPF0701 PROTEIN YICC"/>
    <property type="match status" value="1"/>
</dbReference>
<dbReference type="NCBIfam" id="TIGR00255">
    <property type="entry name" value="YicC/YloC family endoribonuclease"/>
    <property type="match status" value="1"/>
</dbReference>
<dbReference type="InterPro" id="IPR005229">
    <property type="entry name" value="YicC/YloC-like"/>
</dbReference>
<reference evidence="8 9" key="1">
    <citation type="submission" date="2018-05" db="EMBL/GenBank/DDBJ databases">
        <title>Pararhodobacter marina sp. nov., isolated from deep-sea water of the Indian Ocean.</title>
        <authorList>
            <person name="Lai Q.Sr."/>
            <person name="Liu X."/>
            <person name="Shao Z."/>
        </authorList>
    </citation>
    <scope>NUCLEOTIDE SEQUENCE [LARGE SCALE GENOMIC DNA]</scope>
    <source>
        <strain evidence="8 9">CIC4N-9</strain>
    </source>
</reference>
<keyword evidence="2" id="KW-0540">Nuclease</keyword>
<dbReference type="Pfam" id="PF03755">
    <property type="entry name" value="YicC-like_N"/>
    <property type="match status" value="1"/>
</dbReference>
<dbReference type="OrthoDB" id="9771229at2"/>
<comment type="caution">
    <text evidence="8">The sequence shown here is derived from an EMBL/GenBank/DDBJ whole genome shotgun (WGS) entry which is preliminary data.</text>
</comment>
<evidence type="ECO:0000256" key="4">
    <source>
        <dbReference type="ARBA" id="ARBA00022801"/>
    </source>
</evidence>
<evidence type="ECO:0000256" key="1">
    <source>
        <dbReference type="ARBA" id="ARBA00001968"/>
    </source>
</evidence>
<dbReference type="PANTHER" id="PTHR30636">
    <property type="entry name" value="UPF0701 PROTEIN YICC"/>
    <property type="match status" value="1"/>
</dbReference>
<dbReference type="Pfam" id="PF08340">
    <property type="entry name" value="YicC-like_C"/>
    <property type="match status" value="1"/>
</dbReference>
<keyword evidence="3" id="KW-0255">Endonuclease</keyword>
<evidence type="ECO:0000256" key="3">
    <source>
        <dbReference type="ARBA" id="ARBA00022759"/>
    </source>
</evidence>
<evidence type="ECO:0000256" key="5">
    <source>
        <dbReference type="ARBA" id="ARBA00035648"/>
    </source>
</evidence>
<evidence type="ECO:0000259" key="7">
    <source>
        <dbReference type="Pfam" id="PF08340"/>
    </source>
</evidence>
<evidence type="ECO:0000259" key="6">
    <source>
        <dbReference type="Pfam" id="PF03755"/>
    </source>
</evidence>
<name>A0A2U2CH42_9RHOB</name>
<dbReference type="GO" id="GO:0016787">
    <property type="term" value="F:hydrolase activity"/>
    <property type="evidence" value="ECO:0007669"/>
    <property type="project" value="UniProtKB-KW"/>
</dbReference>
<accession>A0A2U2CH42</accession>
<proteinExistence type="inferred from homology"/>
<dbReference type="Proteomes" id="UP000244940">
    <property type="component" value="Unassembled WGS sequence"/>
</dbReference>
<protein>
    <submittedName>
        <fullName evidence="8">YicC family protein</fullName>
    </submittedName>
</protein>
<dbReference type="EMBL" id="QEYD01000002">
    <property type="protein sequence ID" value="PWE31094.1"/>
    <property type="molecule type" value="Genomic_DNA"/>
</dbReference>
<feature type="domain" description="Endoribonuclease YicC-like N-terminal" evidence="6">
    <location>
        <begin position="2"/>
        <end position="166"/>
    </location>
</feature>
<dbReference type="GO" id="GO:0004521">
    <property type="term" value="F:RNA endonuclease activity"/>
    <property type="evidence" value="ECO:0007669"/>
    <property type="project" value="InterPro"/>
</dbReference>
<comment type="cofactor">
    <cofactor evidence="1">
        <name>a divalent metal cation</name>
        <dbReference type="ChEBI" id="CHEBI:60240"/>
    </cofactor>
</comment>
<organism evidence="8 9">
    <name type="scientific">Pararhodobacter marinus</name>
    <dbReference type="NCBI Taxonomy" id="2184063"/>
    <lineage>
        <taxon>Bacteria</taxon>
        <taxon>Pseudomonadati</taxon>
        <taxon>Pseudomonadota</taxon>
        <taxon>Alphaproteobacteria</taxon>
        <taxon>Rhodobacterales</taxon>
        <taxon>Paracoccaceae</taxon>
        <taxon>Pararhodobacter</taxon>
    </lineage>
</organism>
<feature type="domain" description="Endoribonuclease YicC-like C-terminal" evidence="7">
    <location>
        <begin position="191"/>
        <end position="304"/>
    </location>
</feature>
<evidence type="ECO:0000313" key="8">
    <source>
        <dbReference type="EMBL" id="PWE31094.1"/>
    </source>
</evidence>
<dbReference type="InterPro" id="IPR013527">
    <property type="entry name" value="YicC-like_N"/>
</dbReference>
<keyword evidence="9" id="KW-1185">Reference proteome</keyword>
<sequence>MVKSMTGYAAASEEIHVNSVTYGCQWDLRAVNGRGLDLRFRLPDWLDGLESSLRKMLGMRLKRGNVTMALKLVRAESGAALRLNPQALAAAVEMVIAAETQAEARGLGLAPMNAGDLLALKGVVETGPDTPLDAEAQVALVAALLDRAGPLIDAFEAARASEGAALGAVIAAQVDRIEALAAEARRALPVRRADQAETLKTALARLGEVAPGVDAGRLEQELALIAVKTDITEELDRLDAHVGAARALLGEDGPIGRKLDFLMQEFNREANTLCAKAQSAELTRIGLDLKTVIDQMREQVQNLE</sequence>
<gene>
    <name evidence="8" type="ORF">C4N9_04935</name>
</gene>
<dbReference type="AlphaFoldDB" id="A0A2U2CH42"/>
<comment type="similarity">
    <text evidence="5">Belongs to the YicC/YloC family.</text>
</comment>